<sequence>MLKKRFIGVIGAVVVAAPVLSSPVAAAPGYSREQLQRDVDAIRDTGTTGVLAEVNVKGRSMKARSGVADLRTREPVPWNGYYRVGSNTKTFVATVILQLVAEGKVGLADTVERWLPGLVQGNGNDGSKITVRDLLRQTSGLYDYSYYLPQDVDHTPETYRKVRFRSYTPEQLVKMAMRHEPLFAPGARWNYSNTNYVLAGMIIAKATGNPWEHEVHERIIAPLGLDHTSSPGTGAYVPRPHATFYERFTPGGPLVDVTVFSDGHADGGLISTTGDMNRFLRALLSGRLLRPAQMAQMKQTVEAKEWQVLYKEAGYGLGLAKRRTSCGTWAWFHGGSMFGVSSVNSVSADGRTSVEIMLPTQPGEMEGKIAQLAAADKLTDRALCAAR</sequence>
<dbReference type="AlphaFoldDB" id="A0A931DN19"/>
<keyword evidence="1" id="KW-0732">Signal</keyword>
<keyword evidence="3" id="KW-0121">Carboxypeptidase</keyword>
<dbReference type="InterPro" id="IPR001466">
    <property type="entry name" value="Beta-lactam-related"/>
</dbReference>
<keyword evidence="3" id="KW-0645">Protease</keyword>
<dbReference type="Pfam" id="PF00144">
    <property type="entry name" value="Beta-lactamase"/>
    <property type="match status" value="1"/>
</dbReference>
<feature type="chain" id="PRO_5037595868" evidence="1">
    <location>
        <begin position="27"/>
        <end position="387"/>
    </location>
</feature>
<gene>
    <name evidence="3" type="ORF">IW256_006700</name>
</gene>
<keyword evidence="3" id="KW-0378">Hydrolase</keyword>
<name>A0A931DN19_9ACTN</name>
<protein>
    <submittedName>
        <fullName evidence="3">D-alanyl-D-alanine carboxypeptidase</fullName>
        <ecNumber evidence="3">3.4.16.4</ecNumber>
    </submittedName>
</protein>
<feature type="signal peptide" evidence="1">
    <location>
        <begin position="1"/>
        <end position="26"/>
    </location>
</feature>
<dbReference type="SUPFAM" id="SSF56601">
    <property type="entry name" value="beta-lactamase/transpeptidase-like"/>
    <property type="match status" value="1"/>
</dbReference>
<keyword evidence="4" id="KW-1185">Reference proteome</keyword>
<evidence type="ECO:0000313" key="4">
    <source>
        <dbReference type="Proteomes" id="UP000614047"/>
    </source>
</evidence>
<dbReference type="PANTHER" id="PTHR46825:SF7">
    <property type="entry name" value="D-ALANYL-D-ALANINE CARBOXYPEPTIDASE"/>
    <property type="match status" value="1"/>
</dbReference>
<feature type="domain" description="Beta-lactamase-related" evidence="2">
    <location>
        <begin position="40"/>
        <end position="362"/>
    </location>
</feature>
<reference evidence="3" key="1">
    <citation type="submission" date="2020-11" db="EMBL/GenBank/DDBJ databases">
        <title>Sequencing the genomes of 1000 actinobacteria strains.</title>
        <authorList>
            <person name="Klenk H.-P."/>
        </authorList>
    </citation>
    <scope>NUCLEOTIDE SEQUENCE</scope>
    <source>
        <strain evidence="3">DSM 43175</strain>
    </source>
</reference>
<dbReference type="EC" id="3.4.16.4" evidence="3"/>
<evidence type="ECO:0000259" key="2">
    <source>
        <dbReference type="Pfam" id="PF00144"/>
    </source>
</evidence>
<proteinExistence type="predicted"/>
<dbReference type="RefSeq" id="WP_197014746.1">
    <property type="nucleotide sequence ID" value="NZ_BAABES010000009.1"/>
</dbReference>
<dbReference type="Gene3D" id="3.40.710.10">
    <property type="entry name" value="DD-peptidase/beta-lactamase superfamily"/>
    <property type="match status" value="1"/>
</dbReference>
<dbReference type="PANTHER" id="PTHR46825">
    <property type="entry name" value="D-ALANYL-D-ALANINE-CARBOXYPEPTIDASE/ENDOPEPTIDASE AMPH"/>
    <property type="match status" value="1"/>
</dbReference>
<evidence type="ECO:0000256" key="1">
    <source>
        <dbReference type="SAM" id="SignalP"/>
    </source>
</evidence>
<dbReference type="InterPro" id="IPR050491">
    <property type="entry name" value="AmpC-like"/>
</dbReference>
<organism evidence="3 4">
    <name type="scientific">Actinomadura viridis</name>
    <dbReference type="NCBI Taxonomy" id="58110"/>
    <lineage>
        <taxon>Bacteria</taxon>
        <taxon>Bacillati</taxon>
        <taxon>Actinomycetota</taxon>
        <taxon>Actinomycetes</taxon>
        <taxon>Streptosporangiales</taxon>
        <taxon>Thermomonosporaceae</taxon>
        <taxon>Actinomadura</taxon>
    </lineage>
</organism>
<dbReference type="Proteomes" id="UP000614047">
    <property type="component" value="Unassembled WGS sequence"/>
</dbReference>
<comment type="caution">
    <text evidence="3">The sequence shown here is derived from an EMBL/GenBank/DDBJ whole genome shotgun (WGS) entry which is preliminary data.</text>
</comment>
<accession>A0A931DN19</accession>
<dbReference type="InterPro" id="IPR012338">
    <property type="entry name" value="Beta-lactam/transpept-like"/>
</dbReference>
<dbReference type="EMBL" id="JADOUA010000001">
    <property type="protein sequence ID" value="MBG6092587.1"/>
    <property type="molecule type" value="Genomic_DNA"/>
</dbReference>
<evidence type="ECO:0000313" key="3">
    <source>
        <dbReference type="EMBL" id="MBG6092587.1"/>
    </source>
</evidence>
<dbReference type="GO" id="GO:0009002">
    <property type="term" value="F:serine-type D-Ala-D-Ala carboxypeptidase activity"/>
    <property type="evidence" value="ECO:0007669"/>
    <property type="project" value="UniProtKB-EC"/>
</dbReference>